<feature type="region of interest" description="Disordered" evidence="5">
    <location>
        <begin position="382"/>
        <end position="403"/>
    </location>
</feature>
<dbReference type="Pfam" id="PF13558">
    <property type="entry name" value="SbcC_Walker_B"/>
    <property type="match status" value="1"/>
</dbReference>
<dbReference type="Proteomes" id="UP000466848">
    <property type="component" value="Chromosome"/>
</dbReference>
<organism evidence="7 8">
    <name type="scientific">Aminipila butyrica</name>
    <dbReference type="NCBI Taxonomy" id="433296"/>
    <lineage>
        <taxon>Bacteria</taxon>
        <taxon>Bacillati</taxon>
        <taxon>Bacillota</taxon>
        <taxon>Clostridia</taxon>
        <taxon>Peptostreptococcales</taxon>
        <taxon>Anaerovoracaceae</taxon>
        <taxon>Aminipila</taxon>
    </lineage>
</organism>
<evidence type="ECO:0000313" key="7">
    <source>
        <dbReference type="EMBL" id="QIB69531.1"/>
    </source>
</evidence>
<gene>
    <name evidence="7" type="ORF">Ami103574_09400</name>
</gene>
<sequence>MRPVCLTLSAFGPYAEEVQVDFSQLGNQGLYLITGHTGAGKTTLFDAITFALYGEASGSSREASMFRSKYAEPHRATFVELIFQYGQENYTVRRNPEYLRPAKRGQGLTAEKAEAELTYPDGRVLTNPKRVTEEMEHLIGLNRDQFKQIAMIAQGDFLRLLLASTKERSEIFRDIFNTKPYQLLQERLKSQSGALRNEYDSLWQSIRQYVDGVNCDPESPLKEELEVLKGAGSLADLSQAVELLDKLIQEDWEKQQSWALQSESIEAQLEKTLTALNKAVIDNKNFRALAQEEENKNQKMQVMTRNKQILDLEVVKQPQIEELLLRIQEERKNLEQYEELQKAESVLIQKKKQNNKHNMESVNLKEKLEKATVSLEELKRQQQQLQDTGVQREKLEGQRKELEDRGKRGAELLAALAQTDQLQDSCQVAQEKYRGAAQDWQKTKERFDLLERAFFDEQAGLLATRLELGQPCPVCGSLEHPQPAQLSQKAPTEAELQQAKAESQRLQDKAAAASAEAGTLSGKLDMANSELLKHSRILLGVASLEEVRSRLPDMQSQLKAHLIEVKKAIAGEEEKWARKVQIEKQIPLTEEQLRQWERELSESRLQRASLETEIKALEVLREKIIQPLAFATEIEAQNHITQMETQRKHLQDSFEKVTHLFEESRRAVEEASVRITALKEQLKGAQLIDEKSLEEERNRLNGEKSAARTMVTKFATRLEGNGQALKRIQGKKIQLEETEARWRWIKALSNTANGNISGKEKIMLETYIQMTYFDRILARANTRLMVMTGGQYELKRREEAENRQSQSGLELDVIDHYNGSQRSVKTLSGGESFQASLSLALGLSDEIQSSAGGIRLDTMFVDEGFGSLDEGALDQAMRALSQLTEGNRLVGIISHVAELKDRIDKQVVVTKDRRGGSRVDIQC</sequence>
<reference evidence="7 8" key="1">
    <citation type="submission" date="2020-02" db="EMBL/GenBank/DDBJ databases">
        <authorList>
            <person name="Kim Y.B."/>
            <person name="Roh S.W."/>
        </authorList>
    </citation>
    <scope>NUCLEOTIDE SEQUENCE [LARGE SCALE GENOMIC DNA]</scope>
    <source>
        <strain evidence="7 8">DSM 103574</strain>
    </source>
</reference>
<dbReference type="PANTHER" id="PTHR32114">
    <property type="entry name" value="ABC TRANSPORTER ABCH.3"/>
    <property type="match status" value="1"/>
</dbReference>
<comment type="subunit">
    <text evidence="2">Heterodimer of SbcC and SbcD.</text>
</comment>
<dbReference type="Pfam" id="PF13514">
    <property type="entry name" value="AAA_27"/>
    <property type="match status" value="1"/>
</dbReference>
<evidence type="ECO:0000256" key="5">
    <source>
        <dbReference type="SAM" id="MobiDB-lite"/>
    </source>
</evidence>
<keyword evidence="8" id="KW-1185">Reference proteome</keyword>
<evidence type="ECO:0000313" key="8">
    <source>
        <dbReference type="Proteomes" id="UP000466848"/>
    </source>
</evidence>
<dbReference type="GO" id="GO:0006302">
    <property type="term" value="P:double-strand break repair"/>
    <property type="evidence" value="ECO:0007669"/>
    <property type="project" value="InterPro"/>
</dbReference>
<evidence type="ECO:0000256" key="4">
    <source>
        <dbReference type="SAM" id="Coils"/>
    </source>
</evidence>
<feature type="region of interest" description="Disordered" evidence="5">
    <location>
        <begin position="479"/>
        <end position="513"/>
    </location>
</feature>
<dbReference type="AlphaFoldDB" id="A0A858BU25"/>
<dbReference type="KEGG" id="abut:Ami103574_09400"/>
<evidence type="ECO:0000256" key="1">
    <source>
        <dbReference type="ARBA" id="ARBA00006930"/>
    </source>
</evidence>
<keyword evidence="4" id="KW-0175">Coiled coil</keyword>
<dbReference type="Gene3D" id="3.40.50.300">
    <property type="entry name" value="P-loop containing nucleotide triphosphate hydrolases"/>
    <property type="match status" value="2"/>
</dbReference>
<proteinExistence type="inferred from homology"/>
<dbReference type="GO" id="GO:0016887">
    <property type="term" value="F:ATP hydrolysis activity"/>
    <property type="evidence" value="ECO:0007669"/>
    <property type="project" value="InterPro"/>
</dbReference>
<dbReference type="RefSeq" id="WP_163066774.1">
    <property type="nucleotide sequence ID" value="NZ_CP048649.1"/>
</dbReference>
<dbReference type="EMBL" id="CP048649">
    <property type="protein sequence ID" value="QIB69531.1"/>
    <property type="molecule type" value="Genomic_DNA"/>
</dbReference>
<feature type="compositionally biased region" description="Basic and acidic residues" evidence="5">
    <location>
        <begin position="390"/>
        <end position="403"/>
    </location>
</feature>
<accession>A0A858BU25</accession>
<feature type="domain" description="YhaN AAA" evidence="6">
    <location>
        <begin position="1"/>
        <end position="58"/>
    </location>
</feature>
<name>A0A858BU25_9FIRM</name>
<evidence type="ECO:0000256" key="2">
    <source>
        <dbReference type="ARBA" id="ARBA00011322"/>
    </source>
</evidence>
<dbReference type="InterPro" id="IPR027417">
    <property type="entry name" value="P-loop_NTPase"/>
</dbReference>
<protein>
    <recommendedName>
        <fullName evidence="3">Nuclease SbcCD subunit C</fullName>
    </recommendedName>
</protein>
<feature type="coiled-coil region" evidence="4">
    <location>
        <begin position="661"/>
        <end position="710"/>
    </location>
</feature>
<evidence type="ECO:0000256" key="3">
    <source>
        <dbReference type="ARBA" id="ARBA00013368"/>
    </source>
</evidence>
<evidence type="ECO:0000259" key="6">
    <source>
        <dbReference type="Pfam" id="PF13514"/>
    </source>
</evidence>
<dbReference type="InterPro" id="IPR038734">
    <property type="entry name" value="YhaN_AAA"/>
</dbReference>
<dbReference type="SUPFAM" id="SSF52540">
    <property type="entry name" value="P-loop containing nucleoside triphosphate hydrolases"/>
    <property type="match status" value="1"/>
</dbReference>
<dbReference type="PANTHER" id="PTHR32114:SF2">
    <property type="entry name" value="ABC TRANSPORTER ABCH.3"/>
    <property type="match status" value="1"/>
</dbReference>
<feature type="coiled-coil region" evidence="4">
    <location>
        <begin position="579"/>
        <end position="620"/>
    </location>
</feature>
<comment type="similarity">
    <text evidence="1">Belongs to the SMC family. SbcC subfamily.</text>
</comment>